<accession>A0A1E7ZDR3</accession>
<dbReference type="STRING" id="1656094.BFC18_07785"/>
<evidence type="ECO:0000313" key="5">
    <source>
        <dbReference type="Proteomes" id="UP000175691"/>
    </source>
</evidence>
<dbReference type="RefSeq" id="WP_070124523.1">
    <property type="nucleotide sequence ID" value="NZ_MDHN01000013.1"/>
</dbReference>
<feature type="domain" description="Pyrrolo-quinoline quinone repeat" evidence="3">
    <location>
        <begin position="54"/>
        <end position="300"/>
    </location>
</feature>
<dbReference type="Gene3D" id="2.130.10.10">
    <property type="entry name" value="YVTN repeat-like/Quinoprotein amine dehydrogenase"/>
    <property type="match status" value="2"/>
</dbReference>
<feature type="repeat" description="WD" evidence="1">
    <location>
        <begin position="246"/>
        <end position="287"/>
    </location>
</feature>
<reference evidence="4 5" key="1">
    <citation type="submission" date="2016-08" db="EMBL/GenBank/DDBJ databases">
        <authorList>
            <person name="Seilhamer J.J."/>
        </authorList>
    </citation>
    <scope>NUCLEOTIDE SEQUENCE [LARGE SCALE GENOMIC DNA]</scope>
    <source>
        <strain evidence="4 5">KCTC 42603</strain>
    </source>
</reference>
<dbReference type="Proteomes" id="UP000175691">
    <property type="component" value="Unassembled WGS sequence"/>
</dbReference>
<feature type="repeat" description="WD" evidence="1">
    <location>
        <begin position="161"/>
        <end position="202"/>
    </location>
</feature>
<dbReference type="PROSITE" id="PS51257">
    <property type="entry name" value="PROKAR_LIPOPROTEIN"/>
    <property type="match status" value="1"/>
</dbReference>
<feature type="signal peptide" evidence="2">
    <location>
        <begin position="1"/>
        <end position="22"/>
    </location>
</feature>
<dbReference type="OrthoDB" id="6192037at2"/>
<dbReference type="EMBL" id="MDHN01000013">
    <property type="protein sequence ID" value="OFC71621.1"/>
    <property type="molecule type" value="Genomic_DNA"/>
</dbReference>
<dbReference type="PROSITE" id="PS50082">
    <property type="entry name" value="WD_REPEATS_2"/>
    <property type="match status" value="3"/>
</dbReference>
<gene>
    <name evidence="4" type="ORF">BFC18_07785</name>
</gene>
<keyword evidence="2" id="KW-0732">Signal</keyword>
<protein>
    <recommendedName>
        <fullName evidence="3">Pyrrolo-quinoline quinone repeat domain-containing protein</fullName>
    </recommendedName>
</protein>
<dbReference type="PANTHER" id="PTHR19879:SF9">
    <property type="entry name" value="TRANSCRIPTION INITIATION FACTOR TFIID SUBUNIT 5"/>
    <property type="match status" value="1"/>
</dbReference>
<evidence type="ECO:0000256" key="1">
    <source>
        <dbReference type="PROSITE-ProRule" id="PRU00221"/>
    </source>
</evidence>
<keyword evidence="1" id="KW-0853">WD repeat</keyword>
<name>A0A1E7ZDR3_9ALTE</name>
<dbReference type="InterPro" id="IPR015943">
    <property type="entry name" value="WD40/YVTN_repeat-like_dom_sf"/>
</dbReference>
<feature type="chain" id="PRO_5009209740" description="Pyrrolo-quinoline quinone repeat domain-containing protein" evidence="2">
    <location>
        <begin position="23"/>
        <end position="331"/>
    </location>
</feature>
<comment type="caution">
    <text evidence="4">The sequence shown here is derived from an EMBL/GenBank/DDBJ whole genome shotgun (WGS) entry which is preliminary data.</text>
</comment>
<proteinExistence type="predicted"/>
<dbReference type="InterPro" id="IPR002372">
    <property type="entry name" value="PQQ_rpt_dom"/>
</dbReference>
<dbReference type="PROSITE" id="PS50294">
    <property type="entry name" value="WD_REPEATS_REGION"/>
    <property type="match status" value="1"/>
</dbReference>
<evidence type="ECO:0000259" key="3">
    <source>
        <dbReference type="Pfam" id="PF13360"/>
    </source>
</evidence>
<dbReference type="AlphaFoldDB" id="A0A1E7ZDR3"/>
<dbReference type="SMART" id="SM00320">
    <property type="entry name" value="WD40"/>
    <property type="match status" value="6"/>
</dbReference>
<keyword evidence="5" id="KW-1185">Reference proteome</keyword>
<evidence type="ECO:0000313" key="4">
    <source>
        <dbReference type="EMBL" id="OFC71621.1"/>
    </source>
</evidence>
<dbReference type="InterPro" id="IPR001680">
    <property type="entry name" value="WD40_rpt"/>
</dbReference>
<evidence type="ECO:0000256" key="2">
    <source>
        <dbReference type="SAM" id="SignalP"/>
    </source>
</evidence>
<dbReference type="InterPro" id="IPR011047">
    <property type="entry name" value="Quinoprotein_ADH-like_sf"/>
</dbReference>
<dbReference type="PANTHER" id="PTHR19879">
    <property type="entry name" value="TRANSCRIPTION INITIATION FACTOR TFIID"/>
    <property type="match status" value="1"/>
</dbReference>
<dbReference type="Pfam" id="PF13360">
    <property type="entry name" value="PQQ_2"/>
    <property type="match status" value="1"/>
</dbReference>
<dbReference type="SUPFAM" id="SSF50998">
    <property type="entry name" value="Quinoprotein alcohol dehydrogenase-like"/>
    <property type="match status" value="1"/>
</dbReference>
<organism evidence="4 5">
    <name type="scientific">Alteromonas confluentis</name>
    <dbReference type="NCBI Taxonomy" id="1656094"/>
    <lineage>
        <taxon>Bacteria</taxon>
        <taxon>Pseudomonadati</taxon>
        <taxon>Pseudomonadota</taxon>
        <taxon>Gammaproteobacteria</taxon>
        <taxon>Alteromonadales</taxon>
        <taxon>Alteromonadaceae</taxon>
        <taxon>Alteromonas/Salinimonas group</taxon>
        <taxon>Alteromonas</taxon>
    </lineage>
</organism>
<feature type="repeat" description="WD" evidence="1">
    <location>
        <begin position="202"/>
        <end position="243"/>
    </location>
</feature>
<sequence length="331" mass="36878">MLHRRSFKTTLLLAFFSVLLSACSVPETEPEERWLHAEDGAYAADISPNGEYSVVSGVDNGINVWHNKDNKLLFHWQHQSEGNNLVLAIHISADNKFVVTSDREAFALWSIESGEPVGFWRIDESTIRDVAVTNNGTGILVGRSNGKVMYFEPETGRRLEFLGHQERINSVDISPNGEYALTGGNDYVAYLWSTRTGQIIHTFTHSSRISSVTLDDEGRFAFTADSKQGAKIWNAQTGAQMSNLQYIARQKIFTDAVFSADGKYLLTGSPSRNIYLWDVKNGEQVDEWKVAAKEGTRPATAVVYAVGFVDKKTILSESSSGLAEMWTIEHE</sequence>